<reference evidence="1" key="1">
    <citation type="submission" date="2020-03" db="EMBL/GenBank/DDBJ databases">
        <title>The deep terrestrial virosphere.</title>
        <authorList>
            <person name="Holmfeldt K."/>
            <person name="Nilsson E."/>
            <person name="Simone D."/>
            <person name="Lopez-Fernandez M."/>
            <person name="Wu X."/>
            <person name="de Brujin I."/>
            <person name="Lundin D."/>
            <person name="Andersson A."/>
            <person name="Bertilsson S."/>
            <person name="Dopson M."/>
        </authorList>
    </citation>
    <scope>NUCLEOTIDE SEQUENCE</scope>
    <source>
        <strain evidence="1">MM415B01181</strain>
    </source>
</reference>
<dbReference type="InterPro" id="IPR056908">
    <property type="entry name" value="Gp80-like"/>
</dbReference>
<dbReference type="EMBL" id="MT141397">
    <property type="protein sequence ID" value="QJA60134.1"/>
    <property type="molecule type" value="Genomic_DNA"/>
</dbReference>
<protein>
    <submittedName>
        <fullName evidence="1">Uncharacterized protein</fullName>
    </submittedName>
</protein>
<organism evidence="1">
    <name type="scientific">viral metagenome</name>
    <dbReference type="NCBI Taxonomy" id="1070528"/>
    <lineage>
        <taxon>unclassified sequences</taxon>
        <taxon>metagenomes</taxon>
        <taxon>organismal metagenomes</taxon>
    </lineage>
</organism>
<dbReference type="AlphaFoldDB" id="A0A6M3IS60"/>
<evidence type="ECO:0000313" key="1">
    <source>
        <dbReference type="EMBL" id="QJA60134.1"/>
    </source>
</evidence>
<name>A0A6M3IS60_9ZZZZ</name>
<sequence length="122" mass="12550">MGTTNTGKAAVAGLINNIGSITAFTYLAYGDDTTAFGATQTALVGTESQRAAATCTRQTTTVTNDTTQWAKTFTISATETIGEVGVFNASSAGIMGWRSVLATPRSVASGDSYVCTYKVAIT</sequence>
<gene>
    <name evidence="1" type="ORF">MM415B01181_0007</name>
</gene>
<accession>A0A6M3IS60</accession>
<dbReference type="Pfam" id="PF23140">
    <property type="entry name" value="Gp80"/>
    <property type="match status" value="1"/>
</dbReference>
<proteinExistence type="predicted"/>